<accession>A0AAJ7W9A5</accession>
<reference evidence="5" key="1">
    <citation type="submission" date="2025-08" db="UniProtKB">
        <authorList>
            <consortium name="RefSeq"/>
        </authorList>
    </citation>
    <scope>IDENTIFICATION</scope>
    <source>
        <tissue evidence="5">Whole body</tissue>
    </source>
</reference>
<dbReference type="InterPro" id="IPR002413">
    <property type="entry name" value="V5_allergen-like"/>
</dbReference>
<comment type="subcellular location">
    <subcellularLocation>
        <location evidence="1">Secreted</location>
    </subcellularLocation>
</comment>
<dbReference type="AlphaFoldDB" id="A0AAJ7W9A5"/>
<dbReference type="InterPro" id="IPR035940">
    <property type="entry name" value="CAP_sf"/>
</dbReference>
<proteinExistence type="predicted"/>
<protein>
    <submittedName>
        <fullName evidence="5">Venom allergen 5-like</fullName>
    </submittedName>
</protein>
<evidence type="ECO:0000256" key="1">
    <source>
        <dbReference type="ARBA" id="ARBA00004613"/>
    </source>
</evidence>
<gene>
    <name evidence="5" type="primary">LOC108623180</name>
</gene>
<evidence type="ECO:0000313" key="4">
    <source>
        <dbReference type="Proteomes" id="UP000694925"/>
    </source>
</evidence>
<dbReference type="KEGG" id="ccal:108623180"/>
<evidence type="ECO:0000256" key="2">
    <source>
        <dbReference type="ARBA" id="ARBA00022525"/>
    </source>
</evidence>
<sequence length="140" mass="16217">MTVRISFCFLLFLTGCCDCILPGTIIPPGRRQPPRQDNPYCRICANHTMCRFPYDTDGTRCLNLQHEDLGLDDIATILETHNFYRNRVANGEEQQGNPGPQRPAKFMMELIWDDELAHIARRWVVQCNLFEKDQCRDVGK</sequence>
<evidence type="ECO:0000256" key="3">
    <source>
        <dbReference type="ARBA" id="ARBA00023157"/>
    </source>
</evidence>
<dbReference type="RefSeq" id="XP_026667865.1">
    <property type="nucleotide sequence ID" value="XM_026812064.1"/>
</dbReference>
<name>A0AAJ7W9A5_9HYME</name>
<keyword evidence="4" id="KW-1185">Reference proteome</keyword>
<dbReference type="PROSITE" id="PS51257">
    <property type="entry name" value="PROKAR_LIPOPROTEIN"/>
    <property type="match status" value="1"/>
</dbReference>
<dbReference type="CDD" id="cd05380">
    <property type="entry name" value="CAP_euk"/>
    <property type="match status" value="1"/>
</dbReference>
<dbReference type="Proteomes" id="UP000694925">
    <property type="component" value="Unplaced"/>
</dbReference>
<dbReference type="Gene3D" id="3.40.33.10">
    <property type="entry name" value="CAP"/>
    <property type="match status" value="1"/>
</dbReference>
<keyword evidence="3" id="KW-1015">Disulfide bond</keyword>
<organism evidence="4 5">
    <name type="scientific">Ceratina calcarata</name>
    <dbReference type="NCBI Taxonomy" id="156304"/>
    <lineage>
        <taxon>Eukaryota</taxon>
        <taxon>Metazoa</taxon>
        <taxon>Ecdysozoa</taxon>
        <taxon>Arthropoda</taxon>
        <taxon>Hexapoda</taxon>
        <taxon>Insecta</taxon>
        <taxon>Pterygota</taxon>
        <taxon>Neoptera</taxon>
        <taxon>Endopterygota</taxon>
        <taxon>Hymenoptera</taxon>
        <taxon>Apocrita</taxon>
        <taxon>Aculeata</taxon>
        <taxon>Apoidea</taxon>
        <taxon>Anthophila</taxon>
        <taxon>Apidae</taxon>
        <taxon>Ceratina</taxon>
        <taxon>Zadontomerus</taxon>
    </lineage>
</organism>
<dbReference type="SUPFAM" id="SSF55797">
    <property type="entry name" value="PR-1-like"/>
    <property type="match status" value="1"/>
</dbReference>
<keyword evidence="2" id="KW-0964">Secreted</keyword>
<evidence type="ECO:0000313" key="5">
    <source>
        <dbReference type="RefSeq" id="XP_026667865.1"/>
    </source>
</evidence>
<dbReference type="PRINTS" id="PR00838">
    <property type="entry name" value="V5ALLERGEN"/>
</dbReference>
<dbReference type="GeneID" id="108623180"/>